<evidence type="ECO:0008006" key="3">
    <source>
        <dbReference type="Google" id="ProtNLM"/>
    </source>
</evidence>
<reference evidence="1" key="1">
    <citation type="submission" date="2021-03" db="EMBL/GenBank/DDBJ databases">
        <title>Comparative genomics and phylogenomic investigation of the class Geoglossomycetes provide insights into ecological specialization and systematics.</title>
        <authorList>
            <person name="Melie T."/>
            <person name="Pirro S."/>
            <person name="Miller A.N."/>
            <person name="Quandt A."/>
        </authorList>
    </citation>
    <scope>NUCLEOTIDE SEQUENCE</scope>
    <source>
        <strain evidence="1">GBOQ0MN5Z8</strain>
    </source>
</reference>
<dbReference type="AlphaFoldDB" id="A0A9P8I343"/>
<evidence type="ECO:0000313" key="1">
    <source>
        <dbReference type="EMBL" id="KAH0537526.1"/>
    </source>
</evidence>
<feature type="non-terminal residue" evidence="1">
    <location>
        <position position="277"/>
    </location>
</feature>
<dbReference type="InterPro" id="IPR029063">
    <property type="entry name" value="SAM-dependent_MTases_sf"/>
</dbReference>
<dbReference type="Proteomes" id="UP000698800">
    <property type="component" value="Unassembled WGS sequence"/>
</dbReference>
<keyword evidence="2" id="KW-1185">Reference proteome</keyword>
<dbReference type="SUPFAM" id="SSF53335">
    <property type="entry name" value="S-adenosyl-L-methionine-dependent methyltransferases"/>
    <property type="match status" value="1"/>
</dbReference>
<comment type="caution">
    <text evidence="1">The sequence shown here is derived from an EMBL/GenBank/DDBJ whole genome shotgun (WGS) entry which is preliminary data.</text>
</comment>
<proteinExistence type="predicted"/>
<dbReference type="EMBL" id="JAGHQL010000142">
    <property type="protein sequence ID" value="KAH0537526.1"/>
    <property type="molecule type" value="Genomic_DNA"/>
</dbReference>
<evidence type="ECO:0000313" key="2">
    <source>
        <dbReference type="Proteomes" id="UP000698800"/>
    </source>
</evidence>
<protein>
    <recommendedName>
        <fullName evidence="3">S-adenosyl-L-methionine-dependent methyltransferase</fullName>
    </recommendedName>
</protein>
<accession>A0A9P8I343</accession>
<gene>
    <name evidence="1" type="ORF">FGG08_005701</name>
</gene>
<organism evidence="1 2">
    <name type="scientific">Glutinoglossum americanum</name>
    <dbReference type="NCBI Taxonomy" id="1670608"/>
    <lineage>
        <taxon>Eukaryota</taxon>
        <taxon>Fungi</taxon>
        <taxon>Dikarya</taxon>
        <taxon>Ascomycota</taxon>
        <taxon>Pezizomycotina</taxon>
        <taxon>Geoglossomycetes</taxon>
        <taxon>Geoglossales</taxon>
        <taxon>Geoglossaceae</taxon>
        <taxon>Glutinoglossum</taxon>
    </lineage>
</organism>
<sequence length="277" mass="31638">LESERLDIFHHAMTLSLKGKLHLAPIGDNPQRILDIGTGTGIWAIEIGGYHTVEIKHYAIGHAYSNKFSSSRFPPRFFHLISCYPDAPHPRHLKPGGWAEFHDFDFHFYSDDKSVETKGETIMKWANMVLDGYDKLGRESTPGPKLQGWAKDAGFVNVTQSILKYPLGLWPKDKFYVSLHIARKPMFGGSVEEGADTLRFLGRLTHRYNIQKEQGAFNYLQLMDGFEGLSLAPFTRAYGWTESETRVFTAEARKDLMRSELHILYNWGTRLGNRSEN</sequence>
<dbReference type="OrthoDB" id="2013972at2759"/>
<name>A0A9P8I343_9PEZI</name>